<proteinExistence type="predicted"/>
<evidence type="ECO:0000256" key="2">
    <source>
        <dbReference type="SAM" id="MobiDB-lite"/>
    </source>
</evidence>
<sequence>MTRTYLQQSSTARIRSAQEVNPTEQTNVAVLVSKGDGAQVSKASPFDMALISLPENGPVAAQAFAKFLTQMLPGVSLDIQSGHTGTGTGERPVMVLARDPVLSLAWRIHEGASPDLAFAEWKDSAKALLALQRRDRRRIVLVDPAILEPRMLLARNVLVRRLEKILPHSAVVAPAVPRLQEAGESSHTDILDPEAFVLAISLLADQSAADLVQELRAVTIGTIEARGTQELALAAWKKANQARTRTSLLCDQLELQTARAELDIQRLQDKAELLGENLKAQLKSSEDSAQVWEAERQDFARQLAERDRQIAAARKEGADARTELKRLQDKAELLGENLKAQLKSSEDSAQVWEAERQDFARQLAERDRQIAAARKEGADARTELKRLQDKAELLGENLKAQLKSSEDSAQVWEAERQDFARQLAERDRQIAAARKEGADARTELKRLQDKAELLGENLVLQDKLRQELSDKFTALEKRFVQGQEALAVEKARAKREREQLIAQKAAVEARRAHAQGRIEALLSSRSWRVTRPLRAVTGLALSRS</sequence>
<comment type="caution">
    <text evidence="3">The sequence shown here is derived from an EMBL/GenBank/DDBJ whole genome shotgun (WGS) entry which is preliminary data.</text>
</comment>
<reference evidence="3 4" key="2">
    <citation type="submission" date="2014-10" db="EMBL/GenBank/DDBJ databases">
        <title>Paracoccus sanguinis sp. nov., isolated from clinical specimens of New York State patients.</title>
        <authorList>
            <person name="Mingle L.A."/>
            <person name="Cole J.A."/>
            <person name="Lapierre P."/>
            <person name="Musser K.A."/>
        </authorList>
    </citation>
    <scope>NUCLEOTIDE SEQUENCE [LARGE SCALE GENOMIC DNA]</scope>
    <source>
        <strain evidence="3 4">5503</strain>
    </source>
</reference>
<organism evidence="3 4">
    <name type="scientific">Paracoccus sanguinis</name>
    <dbReference type="NCBI Taxonomy" id="1545044"/>
    <lineage>
        <taxon>Bacteria</taxon>
        <taxon>Pseudomonadati</taxon>
        <taxon>Pseudomonadota</taxon>
        <taxon>Alphaproteobacteria</taxon>
        <taxon>Rhodobacterales</taxon>
        <taxon>Paracoccaceae</taxon>
        <taxon>Paracoccus</taxon>
    </lineage>
</organism>
<feature type="coiled-coil region" evidence="1">
    <location>
        <begin position="250"/>
        <end position="457"/>
    </location>
</feature>
<name>A0A099GG84_9RHOB</name>
<keyword evidence="1" id="KW-0175">Coiled coil</keyword>
<evidence type="ECO:0000256" key="1">
    <source>
        <dbReference type="SAM" id="Coils"/>
    </source>
</evidence>
<dbReference type="AlphaFoldDB" id="A0A099GG84"/>
<feature type="region of interest" description="Disordered" evidence="2">
    <location>
        <begin position="1"/>
        <end position="20"/>
    </location>
</feature>
<reference evidence="3 4" key="1">
    <citation type="submission" date="2014-09" db="EMBL/GenBank/DDBJ databases">
        <authorList>
            <person name="McGinnis J.M."/>
            <person name="Wolfgang W.J."/>
        </authorList>
    </citation>
    <scope>NUCLEOTIDE SEQUENCE [LARGE SCALE GENOMIC DNA]</scope>
    <source>
        <strain evidence="3 4">5503</strain>
    </source>
</reference>
<evidence type="ECO:0000313" key="3">
    <source>
        <dbReference type="EMBL" id="KGJ21153.1"/>
    </source>
</evidence>
<protein>
    <submittedName>
        <fullName evidence="3">Uncharacterized protein</fullName>
    </submittedName>
</protein>
<gene>
    <name evidence="3" type="ORF">IX56_12640</name>
</gene>
<evidence type="ECO:0000313" key="4">
    <source>
        <dbReference type="Proteomes" id="UP000029858"/>
    </source>
</evidence>
<dbReference type="Proteomes" id="UP000029858">
    <property type="component" value="Unassembled WGS sequence"/>
</dbReference>
<feature type="coiled-coil region" evidence="1">
    <location>
        <begin position="483"/>
        <end position="510"/>
    </location>
</feature>
<dbReference type="EMBL" id="JRKQ01000074">
    <property type="protein sequence ID" value="KGJ21153.1"/>
    <property type="molecule type" value="Genomic_DNA"/>
</dbReference>
<accession>A0A099GG84</accession>